<protein>
    <submittedName>
        <fullName evidence="2">Nuclear transport factor 2 family protein</fullName>
    </submittedName>
</protein>
<feature type="domain" description="SnoaL-like" evidence="1">
    <location>
        <begin position="48"/>
        <end position="113"/>
    </location>
</feature>
<dbReference type="InterPro" id="IPR037401">
    <property type="entry name" value="SnoaL-like"/>
</dbReference>
<reference evidence="2" key="1">
    <citation type="submission" date="2022-10" db="EMBL/GenBank/DDBJ databases">
        <title>The complete genomes of actinobacterial strains from the NBC collection.</title>
        <authorList>
            <person name="Joergensen T.S."/>
            <person name="Alvarez Arevalo M."/>
            <person name="Sterndorff E.B."/>
            <person name="Faurdal D."/>
            <person name="Vuksanovic O."/>
            <person name="Mourched A.-S."/>
            <person name="Charusanti P."/>
            <person name="Shaw S."/>
            <person name="Blin K."/>
            <person name="Weber T."/>
        </authorList>
    </citation>
    <scope>NUCLEOTIDE SEQUENCE</scope>
    <source>
        <strain evidence="2">NBC_01256</strain>
    </source>
</reference>
<keyword evidence="3" id="KW-1185">Reference proteome</keyword>
<dbReference type="CDD" id="cd00531">
    <property type="entry name" value="NTF2_like"/>
    <property type="match status" value="1"/>
</dbReference>
<accession>A0ABZ1VWY5</accession>
<sequence>MADADDMVLGTVAVGVVDRVHDTGQPRLVPSRHGCRLDGGGMPFVYSDGTPRTHHVTSHLAIEVDEQAGMAVSRSYVTVLQALPELPLQPIAGSRYHDRFERRNGRWCFLERRVRINLVGDVMSHHLRPPHCRPTSAGLPGGRATVAQRRLA</sequence>
<proteinExistence type="predicted"/>
<evidence type="ECO:0000259" key="1">
    <source>
        <dbReference type="Pfam" id="PF13577"/>
    </source>
</evidence>
<dbReference type="Proteomes" id="UP001432292">
    <property type="component" value="Chromosome"/>
</dbReference>
<dbReference type="SUPFAM" id="SSF54427">
    <property type="entry name" value="NTF2-like"/>
    <property type="match status" value="1"/>
</dbReference>
<organism evidence="2 3">
    <name type="scientific">Streptomyces caniferus</name>
    <dbReference type="NCBI Taxonomy" id="285557"/>
    <lineage>
        <taxon>Bacteria</taxon>
        <taxon>Bacillati</taxon>
        <taxon>Actinomycetota</taxon>
        <taxon>Actinomycetes</taxon>
        <taxon>Kitasatosporales</taxon>
        <taxon>Streptomycetaceae</taxon>
        <taxon>Streptomyces</taxon>
    </lineage>
</organism>
<evidence type="ECO:0000313" key="3">
    <source>
        <dbReference type="Proteomes" id="UP001432292"/>
    </source>
</evidence>
<evidence type="ECO:0000313" key="2">
    <source>
        <dbReference type="EMBL" id="WUS27330.1"/>
    </source>
</evidence>
<dbReference type="EMBL" id="CP108473">
    <property type="protein sequence ID" value="WUS27330.1"/>
    <property type="molecule type" value="Genomic_DNA"/>
</dbReference>
<dbReference type="Gene3D" id="3.10.450.50">
    <property type="match status" value="1"/>
</dbReference>
<dbReference type="RefSeq" id="WP_328686857.1">
    <property type="nucleotide sequence ID" value="NZ_CP108005.1"/>
</dbReference>
<dbReference type="InterPro" id="IPR032710">
    <property type="entry name" value="NTF2-like_dom_sf"/>
</dbReference>
<dbReference type="Pfam" id="PF13577">
    <property type="entry name" value="SnoaL_4"/>
    <property type="match status" value="1"/>
</dbReference>
<gene>
    <name evidence="2" type="ORF">OG727_36435</name>
</gene>
<name>A0ABZ1VWY5_9ACTN</name>